<evidence type="ECO:0000313" key="3">
    <source>
        <dbReference type="Proteomes" id="UP000193944"/>
    </source>
</evidence>
<sequence length="241" mass="28735">MIDKILKLCVKFNEYANENDLNINVSFNYFSLQENDVRLDSSSIRKKYDIFLYDSRYLKLLSPYLEELEYYLSEEHLKMYLTEDIKKLTVNNGHMLSLLRYELIDTAKYIIKEEENVDLIGYNGLFPEESDTSIDSLYQFLYSYRETKDSPIPEFTSENAKEALNKIKEIKDKISSNEMFNSDEEYTLNTENTLKYIDDYSQEYSLKLDEEPTTNDTNSTAIRLGFIMFITIVFYYFNYFM</sequence>
<comment type="caution">
    <text evidence="2">The sequence shown here is derived from an EMBL/GenBank/DDBJ whole genome shotgun (WGS) entry which is preliminary data.</text>
</comment>
<keyword evidence="1" id="KW-1133">Transmembrane helix</keyword>
<dbReference type="Proteomes" id="UP000193944">
    <property type="component" value="Unassembled WGS sequence"/>
</dbReference>
<keyword evidence="1" id="KW-0812">Transmembrane</keyword>
<reference evidence="2 3" key="2">
    <citation type="submission" date="2016-08" db="EMBL/GenBank/DDBJ databases">
        <title>Pervasive Adenine N6-methylation of Active Genes in Fungi.</title>
        <authorList>
            <consortium name="DOE Joint Genome Institute"/>
            <person name="Mondo S.J."/>
            <person name="Dannebaum R.O."/>
            <person name="Kuo R.C."/>
            <person name="Labutti K."/>
            <person name="Haridas S."/>
            <person name="Kuo A."/>
            <person name="Salamov A."/>
            <person name="Ahrendt S.R."/>
            <person name="Lipzen A."/>
            <person name="Sullivan W."/>
            <person name="Andreopoulos W.B."/>
            <person name="Clum A."/>
            <person name="Lindquist E."/>
            <person name="Daum C."/>
            <person name="Ramamoorthy G.K."/>
            <person name="Gryganskyi A."/>
            <person name="Culley D."/>
            <person name="Magnuson J.K."/>
            <person name="James T.Y."/>
            <person name="O'Malley M.A."/>
            <person name="Stajich J.E."/>
            <person name="Spatafora J.W."/>
            <person name="Visel A."/>
            <person name="Grigoriev I.V."/>
        </authorList>
    </citation>
    <scope>NUCLEOTIDE SEQUENCE [LARGE SCALE GENOMIC DNA]</scope>
    <source>
        <strain evidence="2 3">S4</strain>
    </source>
</reference>
<keyword evidence="3" id="KW-1185">Reference proteome</keyword>
<keyword evidence="1" id="KW-0472">Membrane</keyword>
<organism evidence="2 3">
    <name type="scientific">Anaeromyces robustus</name>
    <dbReference type="NCBI Taxonomy" id="1754192"/>
    <lineage>
        <taxon>Eukaryota</taxon>
        <taxon>Fungi</taxon>
        <taxon>Fungi incertae sedis</taxon>
        <taxon>Chytridiomycota</taxon>
        <taxon>Chytridiomycota incertae sedis</taxon>
        <taxon>Neocallimastigomycetes</taxon>
        <taxon>Neocallimastigales</taxon>
        <taxon>Neocallimastigaceae</taxon>
        <taxon>Anaeromyces</taxon>
    </lineage>
</organism>
<protein>
    <submittedName>
        <fullName evidence="2">Uncharacterized protein</fullName>
    </submittedName>
</protein>
<dbReference type="OrthoDB" id="2157358at2759"/>
<name>A0A1Y1VRM5_9FUNG</name>
<dbReference type="EMBL" id="MCFG01000637">
    <property type="protein sequence ID" value="ORX63414.1"/>
    <property type="molecule type" value="Genomic_DNA"/>
</dbReference>
<accession>A0A1Y1VRM5</accession>
<gene>
    <name evidence="2" type="ORF">BCR32DRAFT_251591</name>
</gene>
<proteinExistence type="predicted"/>
<dbReference type="AlphaFoldDB" id="A0A1Y1VRM5"/>
<feature type="transmembrane region" description="Helical" evidence="1">
    <location>
        <begin position="221"/>
        <end position="240"/>
    </location>
</feature>
<evidence type="ECO:0000256" key="1">
    <source>
        <dbReference type="SAM" id="Phobius"/>
    </source>
</evidence>
<reference evidence="2 3" key="1">
    <citation type="submission" date="2016-08" db="EMBL/GenBank/DDBJ databases">
        <title>A Parts List for Fungal Cellulosomes Revealed by Comparative Genomics.</title>
        <authorList>
            <consortium name="DOE Joint Genome Institute"/>
            <person name="Haitjema C.H."/>
            <person name="Gilmore S.P."/>
            <person name="Henske J.K."/>
            <person name="Solomon K.V."/>
            <person name="De Groot R."/>
            <person name="Kuo A."/>
            <person name="Mondo S.J."/>
            <person name="Salamov A.A."/>
            <person name="Labutti K."/>
            <person name="Zhao Z."/>
            <person name="Chiniquy J."/>
            <person name="Barry K."/>
            <person name="Brewer H.M."/>
            <person name="Purvine S.O."/>
            <person name="Wright A.T."/>
            <person name="Boxma B."/>
            <person name="Van Alen T."/>
            <person name="Hackstein J.H."/>
            <person name="Baker S.E."/>
            <person name="Grigoriev I.V."/>
            <person name="O'Malley M.A."/>
        </authorList>
    </citation>
    <scope>NUCLEOTIDE SEQUENCE [LARGE SCALE GENOMIC DNA]</scope>
    <source>
        <strain evidence="2 3">S4</strain>
    </source>
</reference>
<evidence type="ECO:0000313" key="2">
    <source>
        <dbReference type="EMBL" id="ORX63414.1"/>
    </source>
</evidence>